<feature type="compositionally biased region" description="Low complexity" evidence="2">
    <location>
        <begin position="251"/>
        <end position="262"/>
    </location>
</feature>
<keyword evidence="1" id="KW-0175">Coiled coil</keyword>
<dbReference type="STRING" id="7395.A0A1A9VPA7"/>
<evidence type="ECO:0000256" key="2">
    <source>
        <dbReference type="SAM" id="MobiDB-lite"/>
    </source>
</evidence>
<evidence type="ECO:0000313" key="3">
    <source>
        <dbReference type="EnsemblMetazoa" id="GAUT043289-PA"/>
    </source>
</evidence>
<evidence type="ECO:0008006" key="5">
    <source>
        <dbReference type="Google" id="ProtNLM"/>
    </source>
</evidence>
<dbReference type="Proteomes" id="UP000078200">
    <property type="component" value="Unassembled WGS sequence"/>
</dbReference>
<feature type="region of interest" description="Disordered" evidence="2">
    <location>
        <begin position="227"/>
        <end position="262"/>
    </location>
</feature>
<feature type="coiled-coil region" evidence="1">
    <location>
        <begin position="186"/>
        <end position="213"/>
    </location>
</feature>
<dbReference type="EnsemblMetazoa" id="GAUT043289-RA">
    <property type="protein sequence ID" value="GAUT043289-PA"/>
    <property type="gene ID" value="GAUT043289"/>
</dbReference>
<accession>A0A1A9VPA7</accession>
<dbReference type="VEuPathDB" id="VectorBase:GAUT043289"/>
<evidence type="ECO:0000256" key="1">
    <source>
        <dbReference type="SAM" id="Coils"/>
    </source>
</evidence>
<name>A0A1A9VPA7_GLOAU</name>
<dbReference type="GO" id="GO:0006275">
    <property type="term" value="P:regulation of DNA replication"/>
    <property type="evidence" value="ECO:0007669"/>
    <property type="project" value="InterPro"/>
</dbReference>
<proteinExistence type="predicted"/>
<protein>
    <recommendedName>
        <fullName evidence="5">Geminin</fullName>
    </recommendedName>
</protein>
<keyword evidence="4" id="KW-1185">Reference proteome</keyword>
<sequence length="262" mass="30188">MVLKGALPNLQLLAVLKNTRIVYLMGYYFNKFNETDYFSLFQNIVVEVCNGLKNCEKMSSNCRTNSVLTRKKSVTEEEEHLKNQRRTLQTVQVLATDNEHLTGRPVLDKLNRLKSTIDPQSDRETLALKRKGAEGTSLENRTIPECNADDHEVAKKRITEKDLTSTDDKLSEYYWERLAIKRQEALDITLEENQQLQERIECLRDEIATSQKLFEESKNLVEMLTQIFNDEEEEEQSGQKDTPLLDDDETNSSVTTNSSNEG</sequence>
<dbReference type="SUPFAM" id="SSF111469">
    <property type="entry name" value="Geminin coiled-coil domain"/>
    <property type="match status" value="1"/>
</dbReference>
<dbReference type="Gene3D" id="1.20.5.1180">
    <property type="entry name" value="Geminin coiled-coil domain"/>
    <property type="match status" value="1"/>
</dbReference>
<reference evidence="3" key="1">
    <citation type="submission" date="2020-05" db="UniProtKB">
        <authorList>
            <consortium name="EnsemblMetazoa"/>
        </authorList>
    </citation>
    <scope>IDENTIFICATION</scope>
    <source>
        <strain evidence="3">TTRI</strain>
    </source>
</reference>
<dbReference type="AlphaFoldDB" id="A0A1A9VPA7"/>
<evidence type="ECO:0000313" key="4">
    <source>
        <dbReference type="Proteomes" id="UP000078200"/>
    </source>
</evidence>
<organism evidence="3 4">
    <name type="scientific">Glossina austeni</name>
    <name type="common">Savannah tsetse fly</name>
    <dbReference type="NCBI Taxonomy" id="7395"/>
    <lineage>
        <taxon>Eukaryota</taxon>
        <taxon>Metazoa</taxon>
        <taxon>Ecdysozoa</taxon>
        <taxon>Arthropoda</taxon>
        <taxon>Hexapoda</taxon>
        <taxon>Insecta</taxon>
        <taxon>Pterygota</taxon>
        <taxon>Neoptera</taxon>
        <taxon>Endopterygota</taxon>
        <taxon>Diptera</taxon>
        <taxon>Brachycera</taxon>
        <taxon>Muscomorpha</taxon>
        <taxon>Hippoboscoidea</taxon>
        <taxon>Glossinidae</taxon>
        <taxon>Glossina</taxon>
    </lineage>
</organism>